<evidence type="ECO:0000313" key="2">
    <source>
        <dbReference type="Proteomes" id="UP001062846"/>
    </source>
</evidence>
<sequence length="153" mass="17113">MGWTNSNMAANKSSSSRLSLFTFNRSHRRPPTTDFSPPADNMSAVKVDSSTTPIDCVDESNDVLPPPSPTIETHEEENDGVVAHEEENDEVRISKANLRSPVWLHFDKVNANGEEKAICIYCNKRLAGASKNGTSHLVDHYKFCRRRKVADLR</sequence>
<proteinExistence type="predicted"/>
<accession>A0ACC0MC83</accession>
<protein>
    <submittedName>
        <fullName evidence="1">Uncharacterized protein</fullName>
    </submittedName>
</protein>
<dbReference type="Proteomes" id="UP001062846">
    <property type="component" value="Chromosome 9"/>
</dbReference>
<reference evidence="1" key="1">
    <citation type="submission" date="2022-02" db="EMBL/GenBank/DDBJ databases">
        <title>Plant Genome Project.</title>
        <authorList>
            <person name="Zhang R.-G."/>
        </authorList>
    </citation>
    <scope>NUCLEOTIDE SEQUENCE</scope>
    <source>
        <strain evidence="1">AT1</strain>
    </source>
</reference>
<dbReference type="EMBL" id="CM046396">
    <property type="protein sequence ID" value="KAI8538172.1"/>
    <property type="molecule type" value="Genomic_DNA"/>
</dbReference>
<evidence type="ECO:0000313" key="1">
    <source>
        <dbReference type="EMBL" id="KAI8538172.1"/>
    </source>
</evidence>
<comment type="caution">
    <text evidence="1">The sequence shown here is derived from an EMBL/GenBank/DDBJ whole genome shotgun (WGS) entry which is preliminary data.</text>
</comment>
<organism evidence="1 2">
    <name type="scientific">Rhododendron molle</name>
    <name type="common">Chinese azalea</name>
    <name type="synonym">Azalea mollis</name>
    <dbReference type="NCBI Taxonomy" id="49168"/>
    <lineage>
        <taxon>Eukaryota</taxon>
        <taxon>Viridiplantae</taxon>
        <taxon>Streptophyta</taxon>
        <taxon>Embryophyta</taxon>
        <taxon>Tracheophyta</taxon>
        <taxon>Spermatophyta</taxon>
        <taxon>Magnoliopsida</taxon>
        <taxon>eudicotyledons</taxon>
        <taxon>Gunneridae</taxon>
        <taxon>Pentapetalae</taxon>
        <taxon>asterids</taxon>
        <taxon>Ericales</taxon>
        <taxon>Ericaceae</taxon>
        <taxon>Ericoideae</taxon>
        <taxon>Rhodoreae</taxon>
        <taxon>Rhododendron</taxon>
    </lineage>
</organism>
<gene>
    <name evidence="1" type="ORF">RHMOL_Rhmol09G0081400</name>
</gene>
<name>A0ACC0MC83_RHOML</name>
<keyword evidence="2" id="KW-1185">Reference proteome</keyword>